<keyword evidence="2" id="KW-1185">Reference proteome</keyword>
<protein>
    <submittedName>
        <fullName evidence="1">Uncharacterized protein</fullName>
    </submittedName>
</protein>
<reference evidence="1 2" key="1">
    <citation type="submission" date="2023-10" db="EMBL/GenBank/DDBJ databases">
        <title>Draft genome sequence of Xylaria bambusicola isolate GMP-LS, the root and basal stem rot pathogen of sugarcane in Indonesia.</title>
        <authorList>
            <person name="Selvaraj P."/>
            <person name="Muralishankar V."/>
            <person name="Muruganantham S."/>
            <person name="Sp S."/>
            <person name="Haryani S."/>
            <person name="Lau K.J.X."/>
            <person name="Naqvi N.I."/>
        </authorList>
    </citation>
    <scope>NUCLEOTIDE SEQUENCE [LARGE SCALE GENOMIC DNA]</scope>
    <source>
        <strain evidence="1">GMP-LS</strain>
    </source>
</reference>
<gene>
    <name evidence="1" type="ORF">RRF57_013190</name>
</gene>
<comment type="caution">
    <text evidence="1">The sequence shown here is derived from an EMBL/GenBank/DDBJ whole genome shotgun (WGS) entry which is preliminary data.</text>
</comment>
<evidence type="ECO:0000313" key="2">
    <source>
        <dbReference type="Proteomes" id="UP001305414"/>
    </source>
</evidence>
<evidence type="ECO:0000313" key="1">
    <source>
        <dbReference type="EMBL" id="KAK5637475.1"/>
    </source>
</evidence>
<accession>A0AAN7Z549</accession>
<proteinExistence type="predicted"/>
<sequence>MPSGHIMVRWSRMLGKRPCAPVCTTPSISYPDCRGEHALETTGKTVMNLGRAVYRDRLGVEGEYHRNINKHKEGWVALLTVSGGIYEMDGQSDSRCPRNLRQVP</sequence>
<dbReference type="Proteomes" id="UP001305414">
    <property type="component" value="Unassembled WGS sequence"/>
</dbReference>
<dbReference type="AlphaFoldDB" id="A0AAN7Z549"/>
<name>A0AAN7Z549_9PEZI</name>
<organism evidence="1 2">
    <name type="scientific">Xylaria bambusicola</name>
    <dbReference type="NCBI Taxonomy" id="326684"/>
    <lineage>
        <taxon>Eukaryota</taxon>
        <taxon>Fungi</taxon>
        <taxon>Dikarya</taxon>
        <taxon>Ascomycota</taxon>
        <taxon>Pezizomycotina</taxon>
        <taxon>Sordariomycetes</taxon>
        <taxon>Xylariomycetidae</taxon>
        <taxon>Xylariales</taxon>
        <taxon>Xylariaceae</taxon>
        <taxon>Xylaria</taxon>
    </lineage>
</organism>
<dbReference type="EMBL" id="JAWHQM010000120">
    <property type="protein sequence ID" value="KAK5637475.1"/>
    <property type="molecule type" value="Genomic_DNA"/>
</dbReference>